<dbReference type="SUPFAM" id="SSF103481">
    <property type="entry name" value="Multidrug resistance efflux transporter EmrE"/>
    <property type="match status" value="1"/>
</dbReference>
<keyword evidence="4 6" id="KW-0472">Membrane</keyword>
<feature type="transmembrane region" description="Helical" evidence="6">
    <location>
        <begin position="194"/>
        <end position="210"/>
    </location>
</feature>
<dbReference type="PANTHER" id="PTHR23051">
    <property type="entry name" value="SOLUTE CARRIER FAMILY 35, MEMBER F5"/>
    <property type="match status" value="1"/>
</dbReference>
<evidence type="ECO:0000256" key="4">
    <source>
        <dbReference type="ARBA" id="ARBA00023136"/>
    </source>
</evidence>
<name>A0ABP0ZUR6_9ASCO</name>
<dbReference type="PANTHER" id="PTHR23051:SF0">
    <property type="entry name" value="SOLUTE CARRIER FAMILY 35 MEMBER F5"/>
    <property type="match status" value="1"/>
</dbReference>
<feature type="compositionally biased region" description="Low complexity" evidence="5">
    <location>
        <begin position="443"/>
        <end position="452"/>
    </location>
</feature>
<feature type="transmembrane region" description="Helical" evidence="6">
    <location>
        <begin position="332"/>
        <end position="353"/>
    </location>
</feature>
<dbReference type="Proteomes" id="UP001497383">
    <property type="component" value="Chromosome 6"/>
</dbReference>
<dbReference type="InterPro" id="IPR000620">
    <property type="entry name" value="EamA_dom"/>
</dbReference>
<keyword evidence="9" id="KW-1185">Reference proteome</keyword>
<feature type="transmembrane region" description="Helical" evidence="6">
    <location>
        <begin position="230"/>
        <end position="248"/>
    </location>
</feature>
<evidence type="ECO:0000256" key="1">
    <source>
        <dbReference type="ARBA" id="ARBA00004141"/>
    </source>
</evidence>
<feature type="region of interest" description="Disordered" evidence="5">
    <location>
        <begin position="439"/>
        <end position="461"/>
    </location>
</feature>
<evidence type="ECO:0000259" key="7">
    <source>
        <dbReference type="Pfam" id="PF00892"/>
    </source>
</evidence>
<comment type="subcellular location">
    <subcellularLocation>
        <location evidence="1">Membrane</location>
        <topology evidence="1">Multi-pass membrane protein</topology>
    </subcellularLocation>
</comment>
<evidence type="ECO:0000256" key="6">
    <source>
        <dbReference type="SAM" id="Phobius"/>
    </source>
</evidence>
<protein>
    <recommendedName>
        <fullName evidence="7">EamA domain-containing protein</fullName>
    </recommendedName>
</protein>
<evidence type="ECO:0000313" key="9">
    <source>
        <dbReference type="Proteomes" id="UP001497383"/>
    </source>
</evidence>
<feature type="transmembrane region" description="Helical" evidence="6">
    <location>
        <begin position="365"/>
        <end position="383"/>
    </location>
</feature>
<evidence type="ECO:0000256" key="5">
    <source>
        <dbReference type="SAM" id="MobiDB-lite"/>
    </source>
</evidence>
<feature type="transmembrane region" description="Helical" evidence="6">
    <location>
        <begin position="170"/>
        <end position="187"/>
    </location>
</feature>
<keyword evidence="3 6" id="KW-1133">Transmembrane helix</keyword>
<evidence type="ECO:0000256" key="2">
    <source>
        <dbReference type="ARBA" id="ARBA00022692"/>
    </source>
</evidence>
<evidence type="ECO:0000256" key="3">
    <source>
        <dbReference type="ARBA" id="ARBA00022989"/>
    </source>
</evidence>
<dbReference type="Gene3D" id="1.10.3730.20">
    <property type="match status" value="1"/>
</dbReference>
<dbReference type="RefSeq" id="XP_066832102.1">
    <property type="nucleotide sequence ID" value="XM_066975466.1"/>
</dbReference>
<sequence length="534" mass="58918">MPVQSPLSYSGSPISIRDTPLLSSVISNDPSAIVDFIQRQERRNYRVGITLLVVSVVTWVTGLELVNGVLKTSDYRKPVLFAIITGSCFLVNFLPDLLLIPQLFKRKKQAHETGEIEPLLTKREEKEAQNEEEMTGAQVATLAFYIAVIYFTYNLLVMEALQYTSASNQTVIGSTTAVFTLLMGCALNTERFSLKKAICVCFSCLGVFLVNTTARKSDGEGKFEPKDPKLGNTLALAGAFLYACYLLVMRIKCGGSSGKTTNERRLFGYVGVITILMGIPILIAADFFGVETFELPPPSERSTIFTSVFINGVFSVISDFTSILAMLLTSPLVVSLTLTSSIPITIFVDYMILIWTGEPIHSTSFVYVLGILCILVAVLMVNLNSSATDEMIDDVIEDALGNAITHDQVLSPILSPLLERPSLSMKPFLVKSPLWQQQQQEATTTTSSSSSSKMSVLHSPPATRVDIPRIPMFNLNENDESPPTHNRNHHPKLYESPSSYQSNPQLPSFVVTSGNNHRYRIELKDENDDTLIDV</sequence>
<feature type="compositionally biased region" description="Polar residues" evidence="5">
    <location>
        <begin position="496"/>
        <end position="506"/>
    </location>
</feature>
<reference evidence="8 9" key="1">
    <citation type="submission" date="2024-03" db="EMBL/GenBank/DDBJ databases">
        <authorList>
            <person name="Brejova B."/>
        </authorList>
    </citation>
    <scope>NUCLEOTIDE SEQUENCE [LARGE SCALE GENOMIC DNA]</scope>
    <source>
        <strain evidence="8 9">CBS 14171</strain>
    </source>
</reference>
<gene>
    <name evidence="8" type="ORF">LODBEIA_P51640</name>
</gene>
<dbReference type="Pfam" id="PF00892">
    <property type="entry name" value="EamA"/>
    <property type="match status" value="1"/>
</dbReference>
<feature type="transmembrane region" description="Helical" evidence="6">
    <location>
        <begin position="78"/>
        <end position="99"/>
    </location>
</feature>
<feature type="region of interest" description="Disordered" evidence="5">
    <location>
        <begin position="473"/>
        <end position="506"/>
    </location>
</feature>
<accession>A0ABP0ZUR6</accession>
<proteinExistence type="predicted"/>
<feature type="domain" description="EamA" evidence="7">
    <location>
        <begin position="116"/>
        <end position="211"/>
    </location>
</feature>
<feature type="transmembrane region" description="Helical" evidence="6">
    <location>
        <begin position="269"/>
        <end position="290"/>
    </location>
</feature>
<dbReference type="EMBL" id="OZ022410">
    <property type="protein sequence ID" value="CAK9441295.1"/>
    <property type="molecule type" value="Genomic_DNA"/>
</dbReference>
<feature type="transmembrane region" description="Helical" evidence="6">
    <location>
        <begin position="139"/>
        <end position="158"/>
    </location>
</feature>
<dbReference type="InterPro" id="IPR037185">
    <property type="entry name" value="EmrE-like"/>
</dbReference>
<organism evidence="8 9">
    <name type="scientific">Lodderomyces beijingensis</name>
    <dbReference type="NCBI Taxonomy" id="1775926"/>
    <lineage>
        <taxon>Eukaryota</taxon>
        <taxon>Fungi</taxon>
        <taxon>Dikarya</taxon>
        <taxon>Ascomycota</taxon>
        <taxon>Saccharomycotina</taxon>
        <taxon>Pichiomycetes</taxon>
        <taxon>Debaryomycetaceae</taxon>
        <taxon>Candida/Lodderomyces clade</taxon>
        <taxon>Lodderomyces</taxon>
    </lineage>
</organism>
<dbReference type="GeneID" id="92210360"/>
<evidence type="ECO:0000313" key="8">
    <source>
        <dbReference type="EMBL" id="CAK9441295.1"/>
    </source>
</evidence>
<feature type="transmembrane region" description="Helical" evidence="6">
    <location>
        <begin position="302"/>
        <end position="325"/>
    </location>
</feature>
<keyword evidence="2 6" id="KW-0812">Transmembrane</keyword>
<feature type="transmembrane region" description="Helical" evidence="6">
    <location>
        <begin position="47"/>
        <end position="66"/>
    </location>
</feature>